<accession>A0ABR2G1T1</accession>
<organism evidence="2 3">
    <name type="scientific">Hibiscus sabdariffa</name>
    <name type="common">roselle</name>
    <dbReference type="NCBI Taxonomy" id="183260"/>
    <lineage>
        <taxon>Eukaryota</taxon>
        <taxon>Viridiplantae</taxon>
        <taxon>Streptophyta</taxon>
        <taxon>Embryophyta</taxon>
        <taxon>Tracheophyta</taxon>
        <taxon>Spermatophyta</taxon>
        <taxon>Magnoliopsida</taxon>
        <taxon>eudicotyledons</taxon>
        <taxon>Gunneridae</taxon>
        <taxon>Pentapetalae</taxon>
        <taxon>rosids</taxon>
        <taxon>malvids</taxon>
        <taxon>Malvales</taxon>
        <taxon>Malvaceae</taxon>
        <taxon>Malvoideae</taxon>
        <taxon>Hibiscus</taxon>
    </lineage>
</organism>
<gene>
    <name evidence="2" type="ORF">V6N12_045106</name>
</gene>
<dbReference type="EMBL" id="JBBPBM010000003">
    <property type="protein sequence ID" value="KAK8593017.1"/>
    <property type="molecule type" value="Genomic_DNA"/>
</dbReference>
<evidence type="ECO:0000256" key="1">
    <source>
        <dbReference type="SAM" id="MobiDB-lite"/>
    </source>
</evidence>
<name>A0ABR2G1T1_9ROSI</name>
<protein>
    <submittedName>
        <fullName evidence="2">Uncharacterized protein</fullName>
    </submittedName>
</protein>
<feature type="compositionally biased region" description="Polar residues" evidence="1">
    <location>
        <begin position="70"/>
        <end position="81"/>
    </location>
</feature>
<feature type="region of interest" description="Disordered" evidence="1">
    <location>
        <begin position="58"/>
        <end position="82"/>
    </location>
</feature>
<keyword evidence="3" id="KW-1185">Reference proteome</keyword>
<evidence type="ECO:0000313" key="3">
    <source>
        <dbReference type="Proteomes" id="UP001472677"/>
    </source>
</evidence>
<comment type="caution">
    <text evidence="2">The sequence shown here is derived from an EMBL/GenBank/DDBJ whole genome shotgun (WGS) entry which is preliminary data.</text>
</comment>
<reference evidence="2 3" key="1">
    <citation type="journal article" date="2024" name="G3 (Bethesda)">
        <title>Genome assembly of Hibiscus sabdariffa L. provides insights into metabolisms of medicinal natural products.</title>
        <authorList>
            <person name="Kim T."/>
        </authorList>
    </citation>
    <scope>NUCLEOTIDE SEQUENCE [LARGE SCALE GENOMIC DNA]</scope>
    <source>
        <strain evidence="2">TK-2024</strain>
        <tissue evidence="2">Old leaves</tissue>
    </source>
</reference>
<dbReference type="Proteomes" id="UP001472677">
    <property type="component" value="Unassembled WGS sequence"/>
</dbReference>
<sequence length="156" mass="16767">MVPGNHIIAEKLANFHGCKHLQISLDLDRNNTEQQTFKEFQSLPLWVSTDTNADSCGSTVMANAGGTSEHGGSNAQQTNGEQRAAGDVVLNPAAHTDACQDQNDTEDFLTESQQLIINPDKEVAESDTHEESVITPTPGLADFGVVTNKHGIKPGW</sequence>
<evidence type="ECO:0000313" key="2">
    <source>
        <dbReference type="EMBL" id="KAK8593017.1"/>
    </source>
</evidence>
<proteinExistence type="predicted"/>